<proteinExistence type="predicted"/>
<feature type="region of interest" description="Disordered" evidence="1">
    <location>
        <begin position="1"/>
        <end position="36"/>
    </location>
</feature>
<sequence length="185" mass="19517">MGIKGLCQKDQSQPPPSPSFHLPTNPGCPLALSGQQAGPPTCSAPPACFLIPETSQLPLPGTPTSHYKPSPPVQPPPILMCTTTCARPISTLCYNLGPPKLLASKDQPPQPIPLANSNEVPVMIEVRLKTNPRNQVPVMIEVRLPPSLPPQPSLPTFSGGLATDQATSLDLQPRQPRPASANLLA</sequence>
<name>A0A2N5V5C4_9BASI</name>
<organism evidence="3 4">
    <name type="scientific">Puccinia coronata f. sp. avenae</name>
    <dbReference type="NCBI Taxonomy" id="200324"/>
    <lineage>
        <taxon>Eukaryota</taxon>
        <taxon>Fungi</taxon>
        <taxon>Dikarya</taxon>
        <taxon>Basidiomycota</taxon>
        <taxon>Pucciniomycotina</taxon>
        <taxon>Pucciniomycetes</taxon>
        <taxon>Pucciniales</taxon>
        <taxon>Pucciniaceae</taxon>
        <taxon>Puccinia</taxon>
    </lineage>
</organism>
<evidence type="ECO:0000313" key="3">
    <source>
        <dbReference type="EMBL" id="PLW45180.1"/>
    </source>
</evidence>
<evidence type="ECO:0000256" key="1">
    <source>
        <dbReference type="SAM" id="MobiDB-lite"/>
    </source>
</evidence>
<dbReference type="Proteomes" id="UP000235392">
    <property type="component" value="Unassembled WGS sequence"/>
</dbReference>
<dbReference type="AlphaFoldDB" id="A0A2N5V5C4"/>
<evidence type="ECO:0000313" key="2">
    <source>
        <dbReference type="EMBL" id="PLW43760.1"/>
    </source>
</evidence>
<dbReference type="Proteomes" id="UP000235388">
    <property type="component" value="Unassembled WGS sequence"/>
</dbReference>
<dbReference type="EMBL" id="PGCJ01000130">
    <property type="protein sequence ID" value="PLW45180.1"/>
    <property type="molecule type" value="Genomic_DNA"/>
</dbReference>
<comment type="caution">
    <text evidence="3">The sequence shown here is derived from an EMBL/GenBank/DDBJ whole genome shotgun (WGS) entry which is preliminary data.</text>
</comment>
<protein>
    <submittedName>
        <fullName evidence="3">Uncharacterized protein</fullName>
    </submittedName>
</protein>
<keyword evidence="4" id="KW-1185">Reference proteome</keyword>
<evidence type="ECO:0000313" key="4">
    <source>
        <dbReference type="Proteomes" id="UP000235388"/>
    </source>
</evidence>
<accession>A0A2N5V5C4</accession>
<feature type="region of interest" description="Disordered" evidence="1">
    <location>
        <begin position="144"/>
        <end position="185"/>
    </location>
</feature>
<gene>
    <name evidence="3" type="ORF">PCANC_11307</name>
    <name evidence="2" type="ORF">PCASD_09360</name>
</gene>
<evidence type="ECO:0000313" key="5">
    <source>
        <dbReference type="Proteomes" id="UP000235392"/>
    </source>
</evidence>
<reference evidence="4 5" key="1">
    <citation type="submission" date="2017-11" db="EMBL/GenBank/DDBJ databases">
        <title>De novo assembly and phasing of dikaryotic genomes from two isolates of Puccinia coronata f. sp. avenae, the causal agent of oat crown rust.</title>
        <authorList>
            <person name="Miller M.E."/>
            <person name="Zhang Y."/>
            <person name="Omidvar V."/>
            <person name="Sperschneider J."/>
            <person name="Schwessinger B."/>
            <person name="Raley C."/>
            <person name="Palmer J.M."/>
            <person name="Garnica D."/>
            <person name="Upadhyaya N."/>
            <person name="Rathjen J."/>
            <person name="Taylor J.M."/>
            <person name="Park R.F."/>
            <person name="Dodds P.N."/>
            <person name="Hirsch C.D."/>
            <person name="Kianian S.F."/>
            <person name="Figueroa M."/>
        </authorList>
    </citation>
    <scope>NUCLEOTIDE SEQUENCE [LARGE SCALE GENOMIC DNA]</scope>
    <source>
        <strain evidence="3">12NC29</strain>
        <strain evidence="2">12SD80</strain>
    </source>
</reference>
<dbReference type="EMBL" id="PGCI01000064">
    <property type="protein sequence ID" value="PLW43760.1"/>
    <property type="molecule type" value="Genomic_DNA"/>
</dbReference>